<dbReference type="InterPro" id="IPR004035">
    <property type="entry name" value="Endouclease-III_FeS-bd_BS"/>
</dbReference>
<dbReference type="EMBL" id="DRUB01000041">
    <property type="protein sequence ID" value="HHR95677.1"/>
    <property type="molecule type" value="Genomic_DNA"/>
</dbReference>
<proteinExistence type="inferred from homology"/>
<organism evidence="10">
    <name type="scientific">Ignisphaera aggregans</name>
    <dbReference type="NCBI Taxonomy" id="334771"/>
    <lineage>
        <taxon>Archaea</taxon>
        <taxon>Thermoproteota</taxon>
        <taxon>Thermoprotei</taxon>
        <taxon>Desulfurococcales</taxon>
        <taxon>Desulfurococcaceae</taxon>
        <taxon>Ignisphaera</taxon>
    </lineage>
</organism>
<evidence type="ECO:0000256" key="1">
    <source>
        <dbReference type="ARBA" id="ARBA00001966"/>
    </source>
</evidence>
<comment type="cofactor">
    <cofactor evidence="1">
        <name>[4Fe-4S] cluster</name>
        <dbReference type="ChEBI" id="CHEBI:49883"/>
    </cofactor>
</comment>
<evidence type="ECO:0000256" key="4">
    <source>
        <dbReference type="ARBA" id="ARBA00022763"/>
    </source>
</evidence>
<keyword evidence="9" id="KW-0326">Glycosidase</keyword>
<reference evidence="10" key="1">
    <citation type="journal article" date="2020" name="mSystems">
        <title>Genome- and Community-Level Interaction Insights into Carbon Utilization and Element Cycling Functions of Hydrothermarchaeota in Hydrothermal Sediment.</title>
        <authorList>
            <person name="Zhou Z."/>
            <person name="Liu Y."/>
            <person name="Xu W."/>
            <person name="Pan J."/>
            <person name="Luo Z.H."/>
            <person name="Li M."/>
        </authorList>
    </citation>
    <scope>NUCLEOTIDE SEQUENCE [LARGE SCALE GENOMIC DNA]</scope>
    <source>
        <strain evidence="10">SpSt-1</strain>
    </source>
</reference>
<evidence type="ECO:0000256" key="3">
    <source>
        <dbReference type="ARBA" id="ARBA00022723"/>
    </source>
</evidence>
<dbReference type="InterPro" id="IPR023170">
    <property type="entry name" value="HhH_base_excis_C"/>
</dbReference>
<protein>
    <submittedName>
        <fullName evidence="10">Uncharacterized protein</fullName>
    </submittedName>
</protein>
<dbReference type="GO" id="GO:0051539">
    <property type="term" value="F:4 iron, 4 sulfur cluster binding"/>
    <property type="evidence" value="ECO:0007669"/>
    <property type="project" value="InterPro"/>
</dbReference>
<comment type="similarity">
    <text evidence="2">Belongs to the Nth/MutY family.</text>
</comment>
<accession>A0A7C5YYQ0</accession>
<dbReference type="AlphaFoldDB" id="A0A7C5YYQ0"/>
<dbReference type="PROSITE" id="PS00764">
    <property type="entry name" value="ENDONUCLEASE_III_1"/>
    <property type="match status" value="1"/>
</dbReference>
<evidence type="ECO:0000256" key="5">
    <source>
        <dbReference type="ARBA" id="ARBA00022801"/>
    </source>
</evidence>
<keyword evidence="3" id="KW-0479">Metal-binding</keyword>
<dbReference type="Pfam" id="PF10576">
    <property type="entry name" value="EndIII_4Fe-2S"/>
    <property type="match status" value="1"/>
</dbReference>
<evidence type="ECO:0000256" key="2">
    <source>
        <dbReference type="ARBA" id="ARBA00008343"/>
    </source>
</evidence>
<evidence type="ECO:0000256" key="7">
    <source>
        <dbReference type="ARBA" id="ARBA00023014"/>
    </source>
</evidence>
<comment type="caution">
    <text evidence="10">The sequence shown here is derived from an EMBL/GenBank/DDBJ whole genome shotgun (WGS) entry which is preliminary data.</text>
</comment>
<keyword evidence="4" id="KW-0227">DNA damage</keyword>
<dbReference type="Gene3D" id="1.10.1670.10">
    <property type="entry name" value="Helix-hairpin-Helix base-excision DNA repair enzymes (C-terminal)"/>
    <property type="match status" value="1"/>
</dbReference>
<dbReference type="GO" id="GO:0006281">
    <property type="term" value="P:DNA repair"/>
    <property type="evidence" value="ECO:0007669"/>
    <property type="project" value="UniProtKB-KW"/>
</dbReference>
<dbReference type="InterPro" id="IPR011257">
    <property type="entry name" value="DNA_glycosylase"/>
</dbReference>
<keyword evidence="5" id="KW-0378">Hydrolase</keyword>
<keyword evidence="7" id="KW-0411">Iron-sulfur</keyword>
<dbReference type="GO" id="GO:0046872">
    <property type="term" value="F:metal ion binding"/>
    <property type="evidence" value="ECO:0007669"/>
    <property type="project" value="UniProtKB-KW"/>
</dbReference>
<name>A0A7C5YYQ0_9CREN</name>
<keyword evidence="6" id="KW-0408">Iron</keyword>
<evidence type="ECO:0000256" key="6">
    <source>
        <dbReference type="ARBA" id="ARBA00023004"/>
    </source>
</evidence>
<evidence type="ECO:0000313" key="10">
    <source>
        <dbReference type="EMBL" id="HHR95677.1"/>
    </source>
</evidence>
<sequence>MFLKNRDFSEIKRKAEEIRRVWEALSSKYLCQVSCDNVLTRFDFAPLIATICDEEIKTDYAWAFPSWLYEKTVNFDLNTLLNLDYRKLLEDYLNNKWPHNRDKNRKQKYVERISKSIINSLKFFKNKNITPVTMFENREYSVVEVYLMLRTIPGIGPKKAFMITRDFAYRVLGYTKCHSWFDQVVAKRPRFILKDFRFLDPPIDIHSVKVFSRLFGQMKPRKSNNWRNKITPEIVQDIHAFARLVFPDIPAKIDDLFWNIGREYCYPRSPKCDECPLRKICDIGLRSKKSSS</sequence>
<dbReference type="SUPFAM" id="SSF48150">
    <property type="entry name" value="DNA-glycosylase"/>
    <property type="match status" value="1"/>
</dbReference>
<gene>
    <name evidence="10" type="ORF">ENL47_02380</name>
</gene>
<evidence type="ECO:0000256" key="8">
    <source>
        <dbReference type="ARBA" id="ARBA00023204"/>
    </source>
</evidence>
<evidence type="ECO:0000256" key="9">
    <source>
        <dbReference type="ARBA" id="ARBA00023295"/>
    </source>
</evidence>
<dbReference type="GO" id="GO:0140097">
    <property type="term" value="F:catalytic activity, acting on DNA"/>
    <property type="evidence" value="ECO:0007669"/>
    <property type="project" value="UniProtKB-ARBA"/>
</dbReference>
<dbReference type="GO" id="GO:0016798">
    <property type="term" value="F:hydrolase activity, acting on glycosyl bonds"/>
    <property type="evidence" value="ECO:0007669"/>
    <property type="project" value="UniProtKB-KW"/>
</dbReference>
<keyword evidence="8" id="KW-0234">DNA repair</keyword>
<dbReference type="InterPro" id="IPR003651">
    <property type="entry name" value="Endonuclease3_FeS-loop_motif"/>
</dbReference>